<dbReference type="AlphaFoldDB" id="A0A4Z2HDB2"/>
<name>A0A4Z2HDB2_9TELE</name>
<protein>
    <submittedName>
        <fullName evidence="1">Uncharacterized protein</fullName>
    </submittedName>
</protein>
<dbReference type="OrthoDB" id="8939204at2759"/>
<keyword evidence="2" id="KW-1185">Reference proteome</keyword>
<dbReference type="Proteomes" id="UP000314294">
    <property type="component" value="Unassembled WGS sequence"/>
</dbReference>
<gene>
    <name evidence="1" type="ORF">EYF80_025947</name>
</gene>
<sequence>MFLDTSPVDHWNSPEIIGWNGPPTGMRLHQSPSRPVVTATIVIPLLDQERENAIAVLLVGCSPLSEQDEVHLNMLEKHLHPVIRELRGSTSENLRVRGGIDVVKKFTSTEGHFPYESQPQQSVLKG</sequence>
<evidence type="ECO:0000313" key="1">
    <source>
        <dbReference type="EMBL" id="TNN63829.1"/>
    </source>
</evidence>
<comment type="caution">
    <text evidence="1">The sequence shown here is derived from an EMBL/GenBank/DDBJ whole genome shotgun (WGS) entry which is preliminary data.</text>
</comment>
<proteinExistence type="predicted"/>
<reference evidence="1 2" key="1">
    <citation type="submission" date="2019-03" db="EMBL/GenBank/DDBJ databases">
        <title>First draft genome of Liparis tanakae, snailfish: a comprehensive survey of snailfish specific genes.</title>
        <authorList>
            <person name="Kim W."/>
            <person name="Song I."/>
            <person name="Jeong J.-H."/>
            <person name="Kim D."/>
            <person name="Kim S."/>
            <person name="Ryu S."/>
            <person name="Song J.Y."/>
            <person name="Lee S.K."/>
        </authorList>
    </citation>
    <scope>NUCLEOTIDE SEQUENCE [LARGE SCALE GENOMIC DNA]</scope>
    <source>
        <tissue evidence="1">Muscle</tissue>
    </source>
</reference>
<evidence type="ECO:0000313" key="2">
    <source>
        <dbReference type="Proteomes" id="UP000314294"/>
    </source>
</evidence>
<organism evidence="1 2">
    <name type="scientific">Liparis tanakae</name>
    <name type="common">Tanaka's snailfish</name>
    <dbReference type="NCBI Taxonomy" id="230148"/>
    <lineage>
        <taxon>Eukaryota</taxon>
        <taxon>Metazoa</taxon>
        <taxon>Chordata</taxon>
        <taxon>Craniata</taxon>
        <taxon>Vertebrata</taxon>
        <taxon>Euteleostomi</taxon>
        <taxon>Actinopterygii</taxon>
        <taxon>Neopterygii</taxon>
        <taxon>Teleostei</taxon>
        <taxon>Neoteleostei</taxon>
        <taxon>Acanthomorphata</taxon>
        <taxon>Eupercaria</taxon>
        <taxon>Perciformes</taxon>
        <taxon>Cottioidei</taxon>
        <taxon>Cottales</taxon>
        <taxon>Liparidae</taxon>
        <taxon>Liparis</taxon>
    </lineage>
</organism>
<dbReference type="EMBL" id="SRLO01000265">
    <property type="protein sequence ID" value="TNN63829.1"/>
    <property type="molecule type" value="Genomic_DNA"/>
</dbReference>
<accession>A0A4Z2HDB2</accession>